<name>A0A8X6MJL3_NEPPI</name>
<dbReference type="Proteomes" id="UP000887013">
    <property type="component" value="Unassembled WGS sequence"/>
</dbReference>
<dbReference type="AlphaFoldDB" id="A0A8X6MJL3"/>
<organism evidence="1 2">
    <name type="scientific">Nephila pilipes</name>
    <name type="common">Giant wood spider</name>
    <name type="synonym">Nephila maculata</name>
    <dbReference type="NCBI Taxonomy" id="299642"/>
    <lineage>
        <taxon>Eukaryota</taxon>
        <taxon>Metazoa</taxon>
        <taxon>Ecdysozoa</taxon>
        <taxon>Arthropoda</taxon>
        <taxon>Chelicerata</taxon>
        <taxon>Arachnida</taxon>
        <taxon>Araneae</taxon>
        <taxon>Araneomorphae</taxon>
        <taxon>Entelegynae</taxon>
        <taxon>Araneoidea</taxon>
        <taxon>Nephilidae</taxon>
        <taxon>Nephila</taxon>
    </lineage>
</organism>
<evidence type="ECO:0000313" key="1">
    <source>
        <dbReference type="EMBL" id="GFS57926.1"/>
    </source>
</evidence>
<sequence>MIFSRMHILMGSNGIALDSTCHFVSLLASKSALLLPSISTCDGIHWNSIILPFIVSSRITCFILPTIKDSERCRRAIVSMADPETTRITAFSKDPILDCRFITAKKKNVCE</sequence>
<keyword evidence="2" id="KW-1185">Reference proteome</keyword>
<dbReference type="EMBL" id="BMAW01046919">
    <property type="protein sequence ID" value="GFS57926.1"/>
    <property type="molecule type" value="Genomic_DNA"/>
</dbReference>
<accession>A0A8X6MJL3</accession>
<protein>
    <submittedName>
        <fullName evidence="1">Uncharacterized protein</fullName>
    </submittedName>
</protein>
<reference evidence="1" key="1">
    <citation type="submission" date="2020-08" db="EMBL/GenBank/DDBJ databases">
        <title>Multicomponent nature underlies the extraordinary mechanical properties of spider dragline silk.</title>
        <authorList>
            <person name="Kono N."/>
            <person name="Nakamura H."/>
            <person name="Mori M."/>
            <person name="Yoshida Y."/>
            <person name="Ohtoshi R."/>
            <person name="Malay A.D."/>
            <person name="Moran D.A.P."/>
            <person name="Tomita M."/>
            <person name="Numata K."/>
            <person name="Arakawa K."/>
        </authorList>
    </citation>
    <scope>NUCLEOTIDE SEQUENCE</scope>
</reference>
<gene>
    <name evidence="1" type="ORF">NPIL_109811</name>
</gene>
<comment type="caution">
    <text evidence="1">The sequence shown here is derived from an EMBL/GenBank/DDBJ whole genome shotgun (WGS) entry which is preliminary data.</text>
</comment>
<proteinExistence type="predicted"/>
<evidence type="ECO:0000313" key="2">
    <source>
        <dbReference type="Proteomes" id="UP000887013"/>
    </source>
</evidence>